<feature type="binding site" evidence="8">
    <location>
        <begin position="10"/>
        <end position="17"/>
    </location>
    <ligand>
        <name>GTP</name>
        <dbReference type="ChEBI" id="CHEBI:37565"/>
        <label>1</label>
    </ligand>
</feature>
<feature type="binding site" evidence="8">
    <location>
        <begin position="207"/>
        <end position="214"/>
    </location>
    <ligand>
        <name>GTP</name>
        <dbReference type="ChEBI" id="CHEBI:37565"/>
        <label>2</label>
    </ligand>
</feature>
<evidence type="ECO:0000313" key="12">
    <source>
        <dbReference type="EMBL" id="PJF48046.1"/>
    </source>
</evidence>
<dbReference type="Gene3D" id="3.30.300.20">
    <property type="match status" value="1"/>
</dbReference>
<dbReference type="InterPro" id="IPR005225">
    <property type="entry name" value="Small_GTP-bd"/>
</dbReference>
<dbReference type="InterPro" id="IPR006073">
    <property type="entry name" value="GTP-bd"/>
</dbReference>
<dbReference type="PROSITE" id="PS51712">
    <property type="entry name" value="G_ENGA"/>
    <property type="match status" value="2"/>
</dbReference>
<evidence type="ECO:0000256" key="9">
    <source>
        <dbReference type="PROSITE-ProRule" id="PRU01049"/>
    </source>
</evidence>
<evidence type="ECO:0000256" key="3">
    <source>
        <dbReference type="ARBA" id="ARBA00022517"/>
    </source>
</evidence>
<dbReference type="CDD" id="cd01895">
    <property type="entry name" value="EngA2"/>
    <property type="match status" value="1"/>
</dbReference>
<comment type="function">
    <text evidence="8 10">GTPase that plays an essential role in the late steps of ribosome biogenesis.</text>
</comment>
<gene>
    <name evidence="8" type="primary">der</name>
    <name evidence="12" type="ORF">CUN48_05600</name>
</gene>
<dbReference type="Pfam" id="PF14714">
    <property type="entry name" value="KH_dom-like"/>
    <property type="match status" value="1"/>
</dbReference>
<evidence type="ECO:0000256" key="1">
    <source>
        <dbReference type="ARBA" id="ARBA00008279"/>
    </source>
</evidence>
<keyword evidence="6 8" id="KW-0342">GTP-binding</keyword>
<evidence type="ECO:0000256" key="2">
    <source>
        <dbReference type="ARBA" id="ARBA00020953"/>
    </source>
</evidence>
<comment type="caution">
    <text evidence="12">The sequence shown here is derived from an EMBL/GenBank/DDBJ whole genome shotgun (WGS) entry which is preliminary data.</text>
</comment>
<comment type="subunit">
    <text evidence="8">Associates with the 50S ribosomal subunit.</text>
</comment>
<proteinExistence type="inferred from homology"/>
<reference evidence="12 13" key="1">
    <citation type="submission" date="2017-11" db="EMBL/GenBank/DDBJ databases">
        <title>Evolution of Phototrophy in the Chloroflexi Phylum Driven by Horizontal Gene Transfer.</title>
        <authorList>
            <person name="Ward L.M."/>
            <person name="Hemp J."/>
            <person name="Shih P.M."/>
            <person name="Mcglynn S.E."/>
            <person name="Fischer W."/>
        </authorList>
    </citation>
    <scope>NUCLEOTIDE SEQUENCE [LARGE SCALE GENOMIC DNA]</scope>
    <source>
        <strain evidence="12">JP3_7</strain>
    </source>
</reference>
<dbReference type="InterPro" id="IPR016484">
    <property type="entry name" value="GTPase_Der"/>
</dbReference>
<dbReference type="Gene3D" id="3.40.50.300">
    <property type="entry name" value="P-loop containing nucleotide triphosphate hydrolases"/>
    <property type="match status" value="2"/>
</dbReference>
<feature type="binding site" evidence="8">
    <location>
        <begin position="57"/>
        <end position="61"/>
    </location>
    <ligand>
        <name>GTP</name>
        <dbReference type="ChEBI" id="CHEBI:37565"/>
        <label>1</label>
    </ligand>
</feature>
<evidence type="ECO:0000256" key="6">
    <source>
        <dbReference type="ARBA" id="ARBA00023134"/>
    </source>
</evidence>
<feature type="binding site" evidence="8">
    <location>
        <begin position="274"/>
        <end position="278"/>
    </location>
    <ligand>
        <name>GTP</name>
        <dbReference type="ChEBI" id="CHEBI:37565"/>
        <label>2</label>
    </ligand>
</feature>
<dbReference type="PRINTS" id="PR00326">
    <property type="entry name" value="GTP1OBG"/>
</dbReference>
<dbReference type="NCBIfam" id="TIGR00231">
    <property type="entry name" value="small_GTP"/>
    <property type="match status" value="2"/>
</dbReference>
<evidence type="ECO:0000256" key="10">
    <source>
        <dbReference type="RuleBase" id="RU004481"/>
    </source>
</evidence>
<organism evidence="12 13">
    <name type="scientific">Candidatus Thermofonsia Clade 3 bacterium</name>
    <dbReference type="NCBI Taxonomy" id="2364212"/>
    <lineage>
        <taxon>Bacteria</taxon>
        <taxon>Bacillati</taxon>
        <taxon>Chloroflexota</taxon>
        <taxon>Candidatus Thermofontia</taxon>
        <taxon>Candidatus Thermofonsia Clade 3</taxon>
    </lineage>
</organism>
<dbReference type="PANTHER" id="PTHR43834:SF6">
    <property type="entry name" value="GTPASE DER"/>
    <property type="match status" value="1"/>
</dbReference>
<evidence type="ECO:0000256" key="8">
    <source>
        <dbReference type="HAMAP-Rule" id="MF_00195"/>
    </source>
</evidence>
<keyword evidence="3 8" id="KW-0690">Ribosome biogenesis</keyword>
<name>A0A2M8QE16_9CHLR</name>
<dbReference type="GO" id="GO:0042254">
    <property type="term" value="P:ribosome biogenesis"/>
    <property type="evidence" value="ECO:0007669"/>
    <property type="project" value="UniProtKB-KW"/>
</dbReference>
<evidence type="ECO:0000256" key="4">
    <source>
        <dbReference type="ARBA" id="ARBA00022737"/>
    </source>
</evidence>
<comment type="similarity">
    <text evidence="1 8 9 10">Belongs to the TRAFAC class TrmE-Era-EngA-EngB-Septin-like GTPase superfamily. EngA (Der) GTPase family.</text>
</comment>
<keyword evidence="4 10" id="KW-0677">Repeat</keyword>
<dbReference type="SUPFAM" id="SSF52540">
    <property type="entry name" value="P-loop containing nucleoside triphosphate hydrolases"/>
    <property type="match status" value="2"/>
</dbReference>
<sequence length="500" mass="54647">MKKSFVALVGRPNVGKSTLFNRLIGERLSVVDDRPGTTRDRIQAPVVWRGVEFTLVDTGGIEPLEPLRHKDTPALAEASVDFVREIREQAEIAIAEADVIVFTVDARAGLTAADEAVAEILRKLIGQRRRLGKTTPPIIIAASKAEAQAPRDASSEFYKLGLGEVYPVSGIHGDGVGDLLDAIVAAIPPQPAEEAAPDESVKIALVGRPNVGKSSLFNCLIGEKRVIVSDVPGTTRDAVDTRIEFVEAGTDGAIGDDSGATPPWPHVTSITLIDTAGIRKRGSITPGVEKWSVLRAFKAVERSDVALLLLDATEGVVAQDEHIAGYILDENKGVVVVVNKWDLIESAEKVARTVQPVAGLGLLTAQMQDFLKLVQERLNFMAYVPVLFVSAKTGFRTDHILPTALRVNEARAMRISTSDVMRIVREASERHAPPTRVGKRLKIYMAAQVGVNPPTFVFHVNDTQLVHFTYQRFLENRLREEFAFLGTPIRLIFRGRKEDR</sequence>
<dbReference type="InterPro" id="IPR027417">
    <property type="entry name" value="P-loop_NTPase"/>
</dbReference>
<dbReference type="NCBIfam" id="TIGR03594">
    <property type="entry name" value="GTPase_EngA"/>
    <property type="match status" value="1"/>
</dbReference>
<dbReference type="InterPro" id="IPR032859">
    <property type="entry name" value="KH_dom-like"/>
</dbReference>
<dbReference type="Pfam" id="PF01926">
    <property type="entry name" value="MMR_HSR1"/>
    <property type="match status" value="2"/>
</dbReference>
<accession>A0A2M8QE16</accession>
<dbReference type="InterPro" id="IPR015946">
    <property type="entry name" value="KH_dom-like_a/b"/>
</dbReference>
<evidence type="ECO:0000313" key="13">
    <source>
        <dbReference type="Proteomes" id="UP000230790"/>
    </source>
</evidence>
<feature type="domain" description="EngA-type G" evidence="11">
    <location>
        <begin position="201"/>
        <end position="412"/>
    </location>
</feature>
<feature type="domain" description="EngA-type G" evidence="11">
    <location>
        <begin position="4"/>
        <end position="191"/>
    </location>
</feature>
<evidence type="ECO:0000259" key="11">
    <source>
        <dbReference type="PROSITE" id="PS51712"/>
    </source>
</evidence>
<dbReference type="GO" id="GO:0043022">
    <property type="term" value="F:ribosome binding"/>
    <property type="evidence" value="ECO:0007669"/>
    <property type="project" value="TreeGrafter"/>
</dbReference>
<comment type="caution">
    <text evidence="8">Lacks conserved residue(s) required for the propagation of feature annotation.</text>
</comment>
<dbReference type="EMBL" id="PGTN01000026">
    <property type="protein sequence ID" value="PJF48046.1"/>
    <property type="molecule type" value="Genomic_DNA"/>
</dbReference>
<evidence type="ECO:0000256" key="7">
    <source>
        <dbReference type="ARBA" id="ARBA00032345"/>
    </source>
</evidence>
<dbReference type="GO" id="GO:0005525">
    <property type="term" value="F:GTP binding"/>
    <property type="evidence" value="ECO:0007669"/>
    <property type="project" value="UniProtKB-UniRule"/>
</dbReference>
<dbReference type="PANTHER" id="PTHR43834">
    <property type="entry name" value="GTPASE DER"/>
    <property type="match status" value="1"/>
</dbReference>
<dbReference type="Proteomes" id="UP000230790">
    <property type="component" value="Unassembled WGS sequence"/>
</dbReference>
<dbReference type="AlphaFoldDB" id="A0A2M8QE16"/>
<dbReference type="CDD" id="cd01894">
    <property type="entry name" value="EngA1"/>
    <property type="match status" value="1"/>
</dbReference>
<keyword evidence="5 8" id="KW-0547">Nucleotide-binding</keyword>
<dbReference type="PIRSF" id="PIRSF006485">
    <property type="entry name" value="GTP-binding_EngA"/>
    <property type="match status" value="1"/>
</dbReference>
<protein>
    <recommendedName>
        <fullName evidence="2 8">GTPase Der</fullName>
    </recommendedName>
    <alternativeName>
        <fullName evidence="7 8">GTP-binding protein EngA</fullName>
    </alternativeName>
</protein>
<evidence type="ECO:0000256" key="5">
    <source>
        <dbReference type="ARBA" id="ARBA00022741"/>
    </source>
</evidence>
<dbReference type="FunFam" id="3.30.300.20:FF:000004">
    <property type="entry name" value="GTPase Der"/>
    <property type="match status" value="1"/>
</dbReference>
<dbReference type="HAMAP" id="MF_00195">
    <property type="entry name" value="GTPase_Der"/>
    <property type="match status" value="1"/>
</dbReference>
<dbReference type="InterPro" id="IPR031166">
    <property type="entry name" value="G_ENGA"/>
</dbReference>
<feature type="binding site" evidence="8">
    <location>
        <begin position="339"/>
        <end position="342"/>
    </location>
    <ligand>
        <name>GTP</name>
        <dbReference type="ChEBI" id="CHEBI:37565"/>
        <label>2</label>
    </ligand>
</feature>